<feature type="compositionally biased region" description="Basic and acidic residues" evidence="1">
    <location>
        <begin position="474"/>
        <end position="491"/>
    </location>
</feature>
<dbReference type="EMBL" id="CALTRL010000616">
    <property type="protein sequence ID" value="CAH7668888.1"/>
    <property type="molecule type" value="Genomic_DNA"/>
</dbReference>
<feature type="compositionally biased region" description="Polar residues" evidence="1">
    <location>
        <begin position="577"/>
        <end position="586"/>
    </location>
</feature>
<feature type="region of interest" description="Disordered" evidence="1">
    <location>
        <begin position="25"/>
        <end position="110"/>
    </location>
</feature>
<feature type="region of interest" description="Disordered" evidence="1">
    <location>
        <begin position="445"/>
        <end position="491"/>
    </location>
</feature>
<evidence type="ECO:0000256" key="1">
    <source>
        <dbReference type="SAM" id="MobiDB-lite"/>
    </source>
</evidence>
<evidence type="ECO:0000313" key="3">
    <source>
        <dbReference type="Proteomes" id="UP001153365"/>
    </source>
</evidence>
<protein>
    <submittedName>
        <fullName evidence="2">Expressed protein</fullName>
    </submittedName>
</protein>
<feature type="compositionally biased region" description="Basic and acidic residues" evidence="1">
    <location>
        <begin position="446"/>
        <end position="465"/>
    </location>
</feature>
<feature type="region of interest" description="Disordered" evidence="1">
    <location>
        <begin position="294"/>
        <end position="362"/>
    </location>
</feature>
<feature type="compositionally biased region" description="Basic and acidic residues" evidence="1">
    <location>
        <begin position="25"/>
        <end position="40"/>
    </location>
</feature>
<dbReference type="Proteomes" id="UP001153365">
    <property type="component" value="Unassembled WGS sequence"/>
</dbReference>
<accession>A0AAV0AK05</accession>
<dbReference type="AlphaFoldDB" id="A0AAV0AK05"/>
<sequence>MMFFKYKPHKGLSSHPNHWLQEFKNHKSHRSQDHRTEGRKSSTIGLKNGDGSQSDTCSEESFVAGEFEDELEWQSGPQQGTERDLSNSDKTFLQSREQGPGLPLISKNSGKGIEHMIPAKKDLFQLTNPNPWSMQSLPRINARSNFSKITPKSEENLNRKTAQVYPVGMPARRLFDQRTKQLPQLPSPDGRESSKPYFKYSASHQENRGPLKQNFLLAEGDQQQVGYSATADGKNKKYQPVVDSALRGSHEKQKELSKIQHSASHRPFHTLNVLERTRQDFGLKPRARKGLHSLAVTHSEDSKHNGANDSTKILDRTRKDLGLKPRTPCKEPPKISAELFDDQGLPDRLEDSEGEDSMRISESSEEIERLINQFQLENIHISELDLYQGNGDGFLTPAEFLMFPPKSDCSGELSWHRNKNLDLSPTDFESSCASADSSSSNFSEIAKTRSEVSDSKIQRHDEIRNSPRLPTRSLPDKVHCLPKSSSHEKLQGKIYQESGVFSKNQESSCLVAGNKLAPQPWGHRRMGSLPSDSRPRLKFAKSFSDRTIGHSKESKYYYDNRTEEDGKIKNQTKTKNRPASNSVDASVPSSAIILPLCTKKTKQRVSHMSAAPRPLHGSLHSTGTYFCGKGVINIDKIFEKPRPAPLPSNFVHDEAHQ</sequence>
<feature type="compositionally biased region" description="Polar residues" evidence="1">
    <location>
        <begin position="41"/>
        <end position="56"/>
    </location>
</feature>
<reference evidence="2" key="1">
    <citation type="submission" date="2022-06" db="EMBL/GenBank/DDBJ databases">
        <authorList>
            <consortium name="SYNGENTA / RWTH Aachen University"/>
        </authorList>
    </citation>
    <scope>NUCLEOTIDE SEQUENCE</scope>
</reference>
<feature type="compositionally biased region" description="Basic and acidic residues" evidence="1">
    <location>
        <begin position="345"/>
        <end position="359"/>
    </location>
</feature>
<comment type="caution">
    <text evidence="2">The sequence shown here is derived from an EMBL/GenBank/DDBJ whole genome shotgun (WGS) entry which is preliminary data.</text>
</comment>
<feature type="compositionally biased region" description="Basic and acidic residues" evidence="1">
    <location>
        <begin position="554"/>
        <end position="568"/>
    </location>
</feature>
<gene>
    <name evidence="2" type="ORF">PPACK8108_LOCUS3455</name>
</gene>
<proteinExistence type="predicted"/>
<evidence type="ECO:0000313" key="2">
    <source>
        <dbReference type="EMBL" id="CAH7668888.1"/>
    </source>
</evidence>
<organism evidence="2 3">
    <name type="scientific">Phakopsora pachyrhizi</name>
    <name type="common">Asian soybean rust disease fungus</name>
    <dbReference type="NCBI Taxonomy" id="170000"/>
    <lineage>
        <taxon>Eukaryota</taxon>
        <taxon>Fungi</taxon>
        <taxon>Dikarya</taxon>
        <taxon>Basidiomycota</taxon>
        <taxon>Pucciniomycotina</taxon>
        <taxon>Pucciniomycetes</taxon>
        <taxon>Pucciniales</taxon>
        <taxon>Phakopsoraceae</taxon>
        <taxon>Phakopsora</taxon>
    </lineage>
</organism>
<keyword evidence="3" id="KW-1185">Reference proteome</keyword>
<name>A0AAV0AK05_PHAPC</name>
<feature type="compositionally biased region" description="Basic and acidic residues" evidence="1">
    <location>
        <begin position="298"/>
        <end position="333"/>
    </location>
</feature>
<feature type="compositionally biased region" description="Polar residues" evidence="1">
    <location>
        <begin position="88"/>
        <end position="97"/>
    </location>
</feature>
<feature type="region of interest" description="Disordered" evidence="1">
    <location>
        <begin position="554"/>
        <end position="586"/>
    </location>
</feature>